<dbReference type="OrthoDB" id="7827429at2759"/>
<dbReference type="GO" id="GO:0043022">
    <property type="term" value="F:ribosome binding"/>
    <property type="evidence" value="ECO:0007669"/>
    <property type="project" value="TreeGrafter"/>
</dbReference>
<dbReference type="AlphaFoldDB" id="A0A6J2UGA7"/>
<dbReference type="GeneID" id="115634063"/>
<dbReference type="GO" id="GO:0005743">
    <property type="term" value="C:mitochondrial inner membrane"/>
    <property type="evidence" value="ECO:0007669"/>
    <property type="project" value="TreeGrafter"/>
</dbReference>
<dbReference type="GO" id="GO:0032979">
    <property type="term" value="P:protein insertion into mitochondrial inner membrane from matrix"/>
    <property type="evidence" value="ECO:0007669"/>
    <property type="project" value="TreeGrafter"/>
</dbReference>
<evidence type="ECO:0000313" key="1">
    <source>
        <dbReference type="Proteomes" id="UP000504634"/>
    </source>
</evidence>
<gene>
    <name evidence="2" type="primary">LOC115634063</name>
</gene>
<evidence type="ECO:0000313" key="2">
    <source>
        <dbReference type="RefSeq" id="XP_030387469.1"/>
    </source>
</evidence>
<organism evidence="1 2">
    <name type="scientific">Drosophila lebanonensis</name>
    <name type="common">Fruit fly</name>
    <name type="synonym">Scaptodrosophila lebanonensis</name>
    <dbReference type="NCBI Taxonomy" id="7225"/>
    <lineage>
        <taxon>Eukaryota</taxon>
        <taxon>Metazoa</taxon>
        <taxon>Ecdysozoa</taxon>
        <taxon>Arthropoda</taxon>
        <taxon>Hexapoda</taxon>
        <taxon>Insecta</taxon>
        <taxon>Pterygota</taxon>
        <taxon>Neoptera</taxon>
        <taxon>Endopterygota</taxon>
        <taxon>Diptera</taxon>
        <taxon>Brachycera</taxon>
        <taxon>Muscomorpha</taxon>
        <taxon>Ephydroidea</taxon>
        <taxon>Drosophilidae</taxon>
        <taxon>Scaptodrosophila</taxon>
    </lineage>
</organism>
<keyword evidence="1" id="KW-1185">Reference proteome</keyword>
<dbReference type="PANTHER" id="PTHR13333">
    <property type="entry name" value="M-AAA PROTEASE-INTERACTING PROTEIN 1, MITOCHONDRIAL"/>
    <property type="match status" value="1"/>
</dbReference>
<reference evidence="2" key="1">
    <citation type="submission" date="2025-08" db="UniProtKB">
        <authorList>
            <consortium name="RefSeq"/>
        </authorList>
    </citation>
    <scope>IDENTIFICATION</scope>
    <source>
        <strain evidence="2">11010-0011.00</strain>
        <tissue evidence="2">Whole body</tissue>
    </source>
</reference>
<name>A0A6J2UGA7_DROLE</name>
<dbReference type="Proteomes" id="UP000504634">
    <property type="component" value="Unplaced"/>
</dbReference>
<accession>A0A6J2UGA7</accession>
<sequence length="300" mass="35504">MPIKPSHNVGCIRFLLGRNNVRRSLQSIRTFQLRHCPSPILKKLHEHRRLQHRQLGVEDDIKWIFQLEVLRARDSKKLSLPLLIYMYSPWKYMANKANMLKLKLLWDWTFAEARFVENSKKAAVVITEIIRQKDPNHIARCTTPLGFKQIKHDLADETENTPLQLMRFQRQHIKRAIPVTVRLMRHYDHKFAFIDMVFVGLRRTIDFESKEDQEVERQIQELNFQQTEAAGELPVPHPVVFAEIFVRFRRDYSVKPKGVERAQDIGCPGQWLVSNYKILNFNVLNFDPEYQSSNAKVYDV</sequence>
<protein>
    <submittedName>
        <fullName evidence="2">Uncharacterized protein LOC115634063</fullName>
    </submittedName>
</protein>
<dbReference type="RefSeq" id="XP_030387469.1">
    <property type="nucleotide sequence ID" value="XM_030531609.1"/>
</dbReference>
<dbReference type="PANTHER" id="PTHR13333:SF5">
    <property type="entry name" value="M-AAA PROTEASE-INTERACTING PROTEIN 1, MITOCHONDRIAL"/>
    <property type="match status" value="1"/>
</dbReference>
<proteinExistence type="predicted"/>